<comment type="caution">
    <text evidence="2">The sequence shown here is derived from an EMBL/GenBank/DDBJ whole genome shotgun (WGS) entry which is preliminary data.</text>
</comment>
<feature type="domain" description="Azaphilone pigments biosynthesis cluster protein L N-terminal" evidence="1">
    <location>
        <begin position="1"/>
        <end position="141"/>
    </location>
</feature>
<protein>
    <recommendedName>
        <fullName evidence="1">Azaphilone pigments biosynthesis cluster protein L N-terminal domain-containing protein</fullName>
    </recommendedName>
</protein>
<dbReference type="Pfam" id="PF17111">
    <property type="entry name" value="PigL_N"/>
    <property type="match status" value="1"/>
</dbReference>
<feature type="non-terminal residue" evidence="2">
    <location>
        <position position="291"/>
    </location>
</feature>
<gene>
    <name evidence="2" type="ORF">BT67DRAFT_349358</name>
</gene>
<keyword evidence="3" id="KW-1185">Reference proteome</keyword>
<evidence type="ECO:0000313" key="2">
    <source>
        <dbReference type="EMBL" id="KAK4134574.1"/>
    </source>
</evidence>
<reference evidence="2" key="1">
    <citation type="journal article" date="2023" name="Mol. Phylogenet. Evol.">
        <title>Genome-scale phylogeny and comparative genomics of the fungal order Sordariales.</title>
        <authorList>
            <person name="Hensen N."/>
            <person name="Bonometti L."/>
            <person name="Westerberg I."/>
            <person name="Brannstrom I.O."/>
            <person name="Guillou S."/>
            <person name="Cros-Aarteil S."/>
            <person name="Calhoun S."/>
            <person name="Haridas S."/>
            <person name="Kuo A."/>
            <person name="Mondo S."/>
            <person name="Pangilinan J."/>
            <person name="Riley R."/>
            <person name="LaButti K."/>
            <person name="Andreopoulos B."/>
            <person name="Lipzen A."/>
            <person name="Chen C."/>
            <person name="Yan M."/>
            <person name="Daum C."/>
            <person name="Ng V."/>
            <person name="Clum A."/>
            <person name="Steindorff A."/>
            <person name="Ohm R.A."/>
            <person name="Martin F."/>
            <person name="Silar P."/>
            <person name="Natvig D.O."/>
            <person name="Lalanne C."/>
            <person name="Gautier V."/>
            <person name="Ament-Velasquez S.L."/>
            <person name="Kruys A."/>
            <person name="Hutchinson M.I."/>
            <person name="Powell A.J."/>
            <person name="Barry K."/>
            <person name="Miller A.N."/>
            <person name="Grigoriev I.V."/>
            <person name="Debuchy R."/>
            <person name="Gladieux P."/>
            <person name="Hiltunen Thoren M."/>
            <person name="Johannesson H."/>
        </authorList>
    </citation>
    <scope>NUCLEOTIDE SEQUENCE</scope>
    <source>
        <strain evidence="2">CBS 123565</strain>
    </source>
</reference>
<proteinExistence type="predicted"/>
<evidence type="ECO:0000259" key="1">
    <source>
        <dbReference type="Pfam" id="PF17111"/>
    </source>
</evidence>
<name>A0AAN6ZEJ4_9PEZI</name>
<dbReference type="InterPro" id="IPR031348">
    <property type="entry name" value="PigL_N"/>
</dbReference>
<organism evidence="2 3">
    <name type="scientific">Trichocladium antarcticum</name>
    <dbReference type="NCBI Taxonomy" id="1450529"/>
    <lineage>
        <taxon>Eukaryota</taxon>
        <taxon>Fungi</taxon>
        <taxon>Dikarya</taxon>
        <taxon>Ascomycota</taxon>
        <taxon>Pezizomycotina</taxon>
        <taxon>Sordariomycetes</taxon>
        <taxon>Sordariomycetidae</taxon>
        <taxon>Sordariales</taxon>
        <taxon>Chaetomiaceae</taxon>
        <taxon>Trichocladium</taxon>
    </lineage>
</organism>
<reference evidence="2" key="2">
    <citation type="submission" date="2023-05" db="EMBL/GenBank/DDBJ databases">
        <authorList>
            <consortium name="Lawrence Berkeley National Laboratory"/>
            <person name="Steindorff A."/>
            <person name="Hensen N."/>
            <person name="Bonometti L."/>
            <person name="Westerberg I."/>
            <person name="Brannstrom I.O."/>
            <person name="Guillou S."/>
            <person name="Cros-Aarteil S."/>
            <person name="Calhoun S."/>
            <person name="Haridas S."/>
            <person name="Kuo A."/>
            <person name="Mondo S."/>
            <person name="Pangilinan J."/>
            <person name="Riley R."/>
            <person name="Labutti K."/>
            <person name="Andreopoulos B."/>
            <person name="Lipzen A."/>
            <person name="Chen C."/>
            <person name="Yanf M."/>
            <person name="Daum C."/>
            <person name="Ng V."/>
            <person name="Clum A."/>
            <person name="Ohm R."/>
            <person name="Martin F."/>
            <person name="Silar P."/>
            <person name="Natvig D."/>
            <person name="Lalanne C."/>
            <person name="Gautier V."/>
            <person name="Ament-Velasquez S.L."/>
            <person name="Kruys A."/>
            <person name="Hutchinson M.I."/>
            <person name="Powell A.J."/>
            <person name="Barry K."/>
            <person name="Miller A.N."/>
            <person name="Grigoriev I.V."/>
            <person name="Debuchy R."/>
            <person name="Gladieux P."/>
            <person name="Thoren M.H."/>
            <person name="Johannesson H."/>
        </authorList>
    </citation>
    <scope>NUCLEOTIDE SEQUENCE</scope>
    <source>
        <strain evidence="2">CBS 123565</strain>
    </source>
</reference>
<evidence type="ECO:0000313" key="3">
    <source>
        <dbReference type="Proteomes" id="UP001304895"/>
    </source>
</evidence>
<accession>A0AAN6ZEJ4</accession>
<dbReference type="Proteomes" id="UP001304895">
    <property type="component" value="Unassembled WGS sequence"/>
</dbReference>
<dbReference type="AlphaFoldDB" id="A0AAN6ZEJ4"/>
<dbReference type="EMBL" id="MU853408">
    <property type="protein sequence ID" value="KAK4134574.1"/>
    <property type="molecule type" value="Genomic_DNA"/>
</dbReference>
<sequence length="291" mass="32240">MDPISITAGAVALAAHVLRAAASIKDTVGHFNDAPAVARDMEDEIKVVLAALLQVEAALQRDVEAVGRFRLAGVFDLAVGGCRDTLQHISQEFQTLFDRDDWRARFAIWWNASEIRRLLGRLETRKGSLMLLVQALSLHSVQEMQGLLHRNRGILDIDRLGLHDMVPSYPAYTSRELDSVASEIGSEDSLLGDRESTVSNTQFSFDDILFSSKAYRQSVARSSAKKLTQKKKKLAACPPVSPTLPSIMETVIEVDKSETFTRSGITSEEHEAVVLKLREAEARIRALQEQL</sequence>